<accession>A0A9D1H854</accession>
<dbReference type="Proteomes" id="UP000824160">
    <property type="component" value="Unassembled WGS sequence"/>
</dbReference>
<evidence type="ECO:0000256" key="5">
    <source>
        <dbReference type="ARBA" id="ARBA00022737"/>
    </source>
</evidence>
<dbReference type="InterPro" id="IPR000644">
    <property type="entry name" value="CBS_dom"/>
</dbReference>
<evidence type="ECO:0000256" key="7">
    <source>
        <dbReference type="ARBA" id="ARBA00023122"/>
    </source>
</evidence>
<feature type="domain" description="CBS" evidence="12">
    <location>
        <begin position="286"/>
        <end position="345"/>
    </location>
</feature>
<dbReference type="InterPro" id="IPR016169">
    <property type="entry name" value="FAD-bd_PCMH_sub2"/>
</dbReference>
<evidence type="ECO:0000256" key="3">
    <source>
        <dbReference type="ARBA" id="ARBA00022475"/>
    </source>
</evidence>
<dbReference type="Gene3D" id="3.10.580.10">
    <property type="entry name" value="CBS-domain"/>
    <property type="match status" value="1"/>
</dbReference>
<feature type="transmembrane region" description="Helical" evidence="11">
    <location>
        <begin position="136"/>
        <end position="158"/>
    </location>
</feature>
<dbReference type="AlphaFoldDB" id="A0A9D1H854"/>
<feature type="transmembrane region" description="Helical" evidence="11">
    <location>
        <begin position="102"/>
        <end position="124"/>
    </location>
</feature>
<comment type="similarity">
    <text evidence="2">Belongs to the UPF0053 family.</text>
</comment>
<evidence type="ECO:0000256" key="9">
    <source>
        <dbReference type="PROSITE-ProRule" id="PRU00703"/>
    </source>
</evidence>
<gene>
    <name evidence="14" type="ORF">IAC43_06370</name>
</gene>
<dbReference type="GO" id="GO:0005886">
    <property type="term" value="C:plasma membrane"/>
    <property type="evidence" value="ECO:0007669"/>
    <property type="project" value="UniProtKB-SubCell"/>
</dbReference>
<feature type="transmembrane region" description="Helical" evidence="11">
    <location>
        <begin position="6"/>
        <end position="31"/>
    </location>
</feature>
<evidence type="ECO:0000256" key="11">
    <source>
        <dbReference type="SAM" id="Phobius"/>
    </source>
</evidence>
<evidence type="ECO:0000256" key="8">
    <source>
        <dbReference type="ARBA" id="ARBA00023136"/>
    </source>
</evidence>
<dbReference type="InterPro" id="IPR005170">
    <property type="entry name" value="Transptr-assoc_dom"/>
</dbReference>
<keyword evidence="3" id="KW-1003">Cell membrane</keyword>
<dbReference type="EMBL" id="DVLW01000174">
    <property type="protein sequence ID" value="HIT94792.1"/>
    <property type="molecule type" value="Genomic_DNA"/>
</dbReference>
<keyword evidence="8 10" id="KW-0472">Membrane</keyword>
<keyword evidence="6 10" id="KW-1133">Transmembrane helix</keyword>
<dbReference type="Pfam" id="PF01595">
    <property type="entry name" value="CNNM"/>
    <property type="match status" value="1"/>
</dbReference>
<dbReference type="CDD" id="cd04590">
    <property type="entry name" value="CBS_pair_CorC_HlyC_assoc"/>
    <property type="match status" value="1"/>
</dbReference>
<dbReference type="Gene3D" id="3.30.465.10">
    <property type="match status" value="1"/>
</dbReference>
<dbReference type="PROSITE" id="PS51846">
    <property type="entry name" value="CNNM"/>
    <property type="match status" value="1"/>
</dbReference>
<dbReference type="GO" id="GO:0050660">
    <property type="term" value="F:flavin adenine dinucleotide binding"/>
    <property type="evidence" value="ECO:0007669"/>
    <property type="project" value="InterPro"/>
</dbReference>
<evidence type="ECO:0000256" key="1">
    <source>
        <dbReference type="ARBA" id="ARBA00004651"/>
    </source>
</evidence>
<keyword evidence="4 10" id="KW-0812">Transmembrane</keyword>
<dbReference type="InterPro" id="IPR036318">
    <property type="entry name" value="FAD-bd_PCMH-like_sf"/>
</dbReference>
<dbReference type="Pfam" id="PF00571">
    <property type="entry name" value="CBS"/>
    <property type="match status" value="2"/>
</dbReference>
<keyword evidence="7 9" id="KW-0129">CBS domain</keyword>
<keyword evidence="5" id="KW-0677">Repeat</keyword>
<comment type="caution">
    <text evidence="14">The sequence shown here is derived from an EMBL/GenBank/DDBJ whole genome shotgun (WGS) entry which is preliminary data.</text>
</comment>
<dbReference type="InterPro" id="IPR002550">
    <property type="entry name" value="CNNM"/>
</dbReference>
<dbReference type="PANTHER" id="PTHR43099">
    <property type="entry name" value="UPF0053 PROTEIN YRKA"/>
    <property type="match status" value="1"/>
</dbReference>
<dbReference type="PROSITE" id="PS51371">
    <property type="entry name" value="CBS"/>
    <property type="match status" value="1"/>
</dbReference>
<dbReference type="SMART" id="SM01091">
    <property type="entry name" value="CorC_HlyC"/>
    <property type="match status" value="1"/>
</dbReference>
<evidence type="ECO:0000313" key="15">
    <source>
        <dbReference type="Proteomes" id="UP000824160"/>
    </source>
</evidence>
<evidence type="ECO:0000259" key="12">
    <source>
        <dbReference type="PROSITE" id="PS51371"/>
    </source>
</evidence>
<protein>
    <submittedName>
        <fullName evidence="14">HlyC/CorC family transporter</fullName>
    </submittedName>
</protein>
<evidence type="ECO:0000313" key="14">
    <source>
        <dbReference type="EMBL" id="HIT94792.1"/>
    </source>
</evidence>
<proteinExistence type="inferred from homology"/>
<dbReference type="PANTHER" id="PTHR43099:SF5">
    <property type="entry name" value="HLYC_CORC FAMILY TRANSPORTER"/>
    <property type="match status" value="1"/>
</dbReference>
<dbReference type="InterPro" id="IPR046342">
    <property type="entry name" value="CBS_dom_sf"/>
</dbReference>
<reference evidence="14" key="1">
    <citation type="submission" date="2020-10" db="EMBL/GenBank/DDBJ databases">
        <authorList>
            <person name="Gilroy R."/>
        </authorList>
    </citation>
    <scope>NUCLEOTIDE SEQUENCE</scope>
    <source>
        <strain evidence="14">ChiBcec7-5410</strain>
    </source>
</reference>
<dbReference type="InterPro" id="IPR044751">
    <property type="entry name" value="Ion_transp-like_CBS"/>
</dbReference>
<organism evidence="14 15">
    <name type="scientific">Candidatus Faecivivens stercoripullorum</name>
    <dbReference type="NCBI Taxonomy" id="2840805"/>
    <lineage>
        <taxon>Bacteria</taxon>
        <taxon>Bacillati</taxon>
        <taxon>Bacillota</taxon>
        <taxon>Clostridia</taxon>
        <taxon>Eubacteriales</taxon>
        <taxon>Oscillospiraceae</taxon>
        <taxon>Oscillospiraceae incertae sedis</taxon>
        <taxon>Candidatus Faecivivens</taxon>
    </lineage>
</organism>
<dbReference type="SUPFAM" id="SSF56176">
    <property type="entry name" value="FAD-binding/transporter-associated domain-like"/>
    <property type="match status" value="1"/>
</dbReference>
<dbReference type="SUPFAM" id="SSF54631">
    <property type="entry name" value="CBS-domain pair"/>
    <property type="match status" value="1"/>
</dbReference>
<evidence type="ECO:0000259" key="13">
    <source>
        <dbReference type="PROSITE" id="PS51846"/>
    </source>
</evidence>
<comment type="subcellular location">
    <subcellularLocation>
        <location evidence="1">Cell membrane</location>
        <topology evidence="1">Multi-pass membrane protein</topology>
    </subcellularLocation>
</comment>
<sequence length="430" mass="46992">MESNQWLWQILLQILLIALNAIFACAEIAVISVNGNHLKKMVAEGNRKAVRLQKLTEIPASFLATIQIAITLSGFLGSAFAADNFADRLLSLFAGVGIAVPRSVIVILITILLSYVTLVFGELVPKRLAMKKTEQIALGLSGILTFVSKVFSPLVWLLTASTNGVLRLLRVNPDEEEEVVTEEEIRMMVDAGGEKGSIDSTEQELIHNIFAFDDISVGEICTHRTSVAVLWEKDSPEQWKETIQQSGHTVFPVCGEDIDDIRGILSAKDIFRLGASAGKEELLSQGLRPAVFVPSTVKADVLFANMKKSGNYFAIVLDEYGGMDGIITLRDLIEELVGDLNENESPADIVQLGDNKWRIQGLTELDDVARTLGVSLPLDEYDTFSGYIFGILGQVPKASGQFELDTPVLHIVVESVRDHRVDTAIASVIA</sequence>
<feature type="transmembrane region" description="Helical" evidence="11">
    <location>
        <begin position="60"/>
        <end position="82"/>
    </location>
</feature>
<evidence type="ECO:0000256" key="10">
    <source>
        <dbReference type="PROSITE-ProRule" id="PRU01193"/>
    </source>
</evidence>
<dbReference type="InterPro" id="IPR051676">
    <property type="entry name" value="UPF0053_domain"/>
</dbReference>
<dbReference type="Pfam" id="PF03471">
    <property type="entry name" value="CorC_HlyC"/>
    <property type="match status" value="1"/>
</dbReference>
<evidence type="ECO:0000256" key="2">
    <source>
        <dbReference type="ARBA" id="ARBA00006337"/>
    </source>
</evidence>
<feature type="domain" description="CNNM transmembrane" evidence="13">
    <location>
        <begin position="2"/>
        <end position="203"/>
    </location>
</feature>
<evidence type="ECO:0000256" key="4">
    <source>
        <dbReference type="ARBA" id="ARBA00022692"/>
    </source>
</evidence>
<evidence type="ECO:0000256" key="6">
    <source>
        <dbReference type="ARBA" id="ARBA00022989"/>
    </source>
</evidence>
<reference evidence="14" key="2">
    <citation type="journal article" date="2021" name="PeerJ">
        <title>Extensive microbial diversity within the chicken gut microbiome revealed by metagenomics and culture.</title>
        <authorList>
            <person name="Gilroy R."/>
            <person name="Ravi A."/>
            <person name="Getino M."/>
            <person name="Pursley I."/>
            <person name="Horton D.L."/>
            <person name="Alikhan N.F."/>
            <person name="Baker D."/>
            <person name="Gharbi K."/>
            <person name="Hall N."/>
            <person name="Watson M."/>
            <person name="Adriaenssens E.M."/>
            <person name="Foster-Nyarko E."/>
            <person name="Jarju S."/>
            <person name="Secka A."/>
            <person name="Antonio M."/>
            <person name="Oren A."/>
            <person name="Chaudhuri R.R."/>
            <person name="La Ragione R."/>
            <person name="Hildebrand F."/>
            <person name="Pallen M.J."/>
        </authorList>
    </citation>
    <scope>NUCLEOTIDE SEQUENCE</scope>
    <source>
        <strain evidence="14">ChiBcec7-5410</strain>
    </source>
</reference>
<name>A0A9D1H854_9FIRM</name>